<sequence length="325" mass="38450">MCKRLAQFGFKNDQITNTIEPGEWTISEDDKDAKAKAREKEARIIIVEDRAKCEQQEREAKAVQQAAVDACNKKKAQEEKDVAEERDRIVYEYERRHFSMPKRPGGQNPVKIKTQRRMLQKSANAISMNMNKGSMRESLLRQNKNRERLMRCVDALSRRKKRSLRGRLVKKDQTQAIVYPEQQKKLEQQVGVTPHNPLWMAPQPTYARIHKQYLDIEALHYYDISYHYVADPNYIVVLREMSQKETEILFEHTRRLRSNHGNRLFIEADGRDRRGKKEYAFVRRRRFGSRSRSDIARPARTVTLGNMFFGVKRVRKQTMRAQLLR</sequence>
<gene>
    <name evidence="1" type="ORF">BU25DRAFT_416571</name>
</gene>
<protein>
    <submittedName>
        <fullName evidence="1">Uncharacterized protein</fullName>
    </submittedName>
</protein>
<name>A0ACB6SG75_9PLEO</name>
<evidence type="ECO:0000313" key="1">
    <source>
        <dbReference type="EMBL" id="KAF2633336.1"/>
    </source>
</evidence>
<keyword evidence="2" id="KW-1185">Reference proteome</keyword>
<accession>A0ACB6SG75</accession>
<evidence type="ECO:0000313" key="2">
    <source>
        <dbReference type="Proteomes" id="UP000799754"/>
    </source>
</evidence>
<comment type="caution">
    <text evidence="1">The sequence shown here is derived from an EMBL/GenBank/DDBJ whole genome shotgun (WGS) entry which is preliminary data.</text>
</comment>
<dbReference type="Proteomes" id="UP000799754">
    <property type="component" value="Unassembled WGS sequence"/>
</dbReference>
<proteinExistence type="predicted"/>
<reference evidence="1" key="1">
    <citation type="journal article" date="2020" name="Stud. Mycol.">
        <title>101 Dothideomycetes genomes: a test case for predicting lifestyles and emergence of pathogens.</title>
        <authorList>
            <person name="Haridas S."/>
            <person name="Albert R."/>
            <person name="Binder M."/>
            <person name="Bloem J."/>
            <person name="Labutti K."/>
            <person name="Salamov A."/>
            <person name="Andreopoulos B."/>
            <person name="Baker S."/>
            <person name="Barry K."/>
            <person name="Bills G."/>
            <person name="Bluhm B."/>
            <person name="Cannon C."/>
            <person name="Castanera R."/>
            <person name="Culley D."/>
            <person name="Daum C."/>
            <person name="Ezra D."/>
            <person name="Gonzalez J."/>
            <person name="Henrissat B."/>
            <person name="Kuo A."/>
            <person name="Liang C."/>
            <person name="Lipzen A."/>
            <person name="Lutzoni F."/>
            <person name="Magnuson J."/>
            <person name="Mondo S."/>
            <person name="Nolan M."/>
            <person name="Ohm R."/>
            <person name="Pangilinan J."/>
            <person name="Park H.-J."/>
            <person name="Ramirez L."/>
            <person name="Alfaro M."/>
            <person name="Sun H."/>
            <person name="Tritt A."/>
            <person name="Yoshinaga Y."/>
            <person name="Zwiers L.-H."/>
            <person name="Turgeon B."/>
            <person name="Goodwin S."/>
            <person name="Spatafora J."/>
            <person name="Crous P."/>
            <person name="Grigoriev I."/>
        </authorList>
    </citation>
    <scope>NUCLEOTIDE SEQUENCE</scope>
    <source>
        <strain evidence="1">CBS 525.71</strain>
    </source>
</reference>
<organism evidence="1 2">
    <name type="scientific">Macroventuria anomochaeta</name>
    <dbReference type="NCBI Taxonomy" id="301207"/>
    <lineage>
        <taxon>Eukaryota</taxon>
        <taxon>Fungi</taxon>
        <taxon>Dikarya</taxon>
        <taxon>Ascomycota</taxon>
        <taxon>Pezizomycotina</taxon>
        <taxon>Dothideomycetes</taxon>
        <taxon>Pleosporomycetidae</taxon>
        <taxon>Pleosporales</taxon>
        <taxon>Pleosporineae</taxon>
        <taxon>Didymellaceae</taxon>
        <taxon>Macroventuria</taxon>
    </lineage>
</organism>
<dbReference type="EMBL" id="MU006701">
    <property type="protein sequence ID" value="KAF2633336.1"/>
    <property type="molecule type" value="Genomic_DNA"/>
</dbReference>